<feature type="domain" description="RRM" evidence="15">
    <location>
        <begin position="131"/>
        <end position="203"/>
    </location>
</feature>
<evidence type="ECO:0000256" key="9">
    <source>
        <dbReference type="ARBA" id="ARBA00022845"/>
    </source>
</evidence>
<dbReference type="Gene3D" id="1.10.1900.10">
    <property type="entry name" value="c-terminal domain of poly(a) binding protein"/>
    <property type="match status" value="1"/>
</dbReference>
<dbReference type="InterPro" id="IPR006515">
    <property type="entry name" value="PABP_1234"/>
</dbReference>
<evidence type="ECO:0000256" key="3">
    <source>
        <dbReference type="ARBA" id="ARBA00008557"/>
    </source>
</evidence>
<dbReference type="SMART" id="SM00361">
    <property type="entry name" value="RRM_1"/>
    <property type="match status" value="3"/>
</dbReference>
<protein>
    <recommendedName>
        <fullName evidence="13">Polyadenylate-binding protein</fullName>
        <shortName evidence="13">PABP</shortName>
    </recommendedName>
</protein>
<evidence type="ECO:0000256" key="6">
    <source>
        <dbReference type="ARBA" id="ARBA00022664"/>
    </source>
</evidence>
<evidence type="ECO:0000256" key="4">
    <source>
        <dbReference type="ARBA" id="ARBA00022448"/>
    </source>
</evidence>
<organism evidence="17 18">
    <name type="scientific">Cryptococcus wingfieldii CBS 7118</name>
    <dbReference type="NCBI Taxonomy" id="1295528"/>
    <lineage>
        <taxon>Eukaryota</taxon>
        <taxon>Fungi</taxon>
        <taxon>Dikarya</taxon>
        <taxon>Basidiomycota</taxon>
        <taxon>Agaricomycotina</taxon>
        <taxon>Tremellomycetes</taxon>
        <taxon>Tremellales</taxon>
        <taxon>Cryptococcaceae</taxon>
        <taxon>Cryptococcus</taxon>
    </lineage>
</organism>
<dbReference type="PROSITE" id="PS50102">
    <property type="entry name" value="RRM"/>
    <property type="match status" value="4"/>
</dbReference>
<dbReference type="CDD" id="cd12380">
    <property type="entry name" value="RRM3_I_PABPs"/>
    <property type="match status" value="1"/>
</dbReference>
<comment type="caution">
    <text evidence="17">The sequence shown here is derived from an EMBL/GenBank/DDBJ whole genome shotgun (WGS) entry which is preliminary data.</text>
</comment>
<dbReference type="InterPro" id="IPR036053">
    <property type="entry name" value="PABP-dom"/>
</dbReference>
<dbReference type="SUPFAM" id="SSF63570">
    <property type="entry name" value="PABC (PABP) domain"/>
    <property type="match status" value="1"/>
</dbReference>
<keyword evidence="5 13" id="KW-0963">Cytoplasm</keyword>
<dbReference type="GO" id="GO:0051028">
    <property type="term" value="P:mRNA transport"/>
    <property type="evidence" value="ECO:0007669"/>
    <property type="project" value="UniProtKB-KW"/>
</dbReference>
<dbReference type="InterPro" id="IPR003954">
    <property type="entry name" value="RRM_euk-type"/>
</dbReference>
<name>A0A1E3IL25_9TREE</name>
<feature type="compositionally biased region" description="Pro residues" evidence="14">
    <location>
        <begin position="488"/>
        <end position="506"/>
    </location>
</feature>
<dbReference type="InterPro" id="IPR034364">
    <property type="entry name" value="PABP_RRM1"/>
</dbReference>
<evidence type="ECO:0000256" key="12">
    <source>
        <dbReference type="PROSITE-ProRule" id="PRU00176"/>
    </source>
</evidence>
<dbReference type="RefSeq" id="XP_019029503.1">
    <property type="nucleotide sequence ID" value="XM_019178596.1"/>
</dbReference>
<keyword evidence="8" id="KW-0509">mRNA transport</keyword>
<keyword evidence="11" id="KW-0539">Nucleus</keyword>
<dbReference type="CDD" id="cd12379">
    <property type="entry name" value="RRM2_I_PABPs"/>
    <property type="match status" value="1"/>
</dbReference>
<keyword evidence="7" id="KW-0677">Repeat</keyword>
<evidence type="ECO:0000256" key="11">
    <source>
        <dbReference type="ARBA" id="ARBA00023242"/>
    </source>
</evidence>
<feature type="domain" description="PABC" evidence="16">
    <location>
        <begin position="566"/>
        <end position="643"/>
    </location>
</feature>
<dbReference type="Pfam" id="PF00076">
    <property type="entry name" value="RRM_1"/>
    <property type="match status" value="4"/>
</dbReference>
<dbReference type="GO" id="GO:0003723">
    <property type="term" value="F:RNA binding"/>
    <property type="evidence" value="ECO:0007669"/>
    <property type="project" value="UniProtKB-UniRule"/>
</dbReference>
<dbReference type="GO" id="GO:0010494">
    <property type="term" value="C:cytoplasmic stress granule"/>
    <property type="evidence" value="ECO:0007669"/>
    <property type="project" value="UniProtKB-ARBA"/>
</dbReference>
<dbReference type="FunFam" id="3.30.70.330:FF:000441">
    <property type="entry name" value="Polyadenylate-binding protein"/>
    <property type="match status" value="1"/>
</dbReference>
<dbReference type="GeneID" id="30195753"/>
<dbReference type="FunFam" id="3.30.70.330:FF:000648">
    <property type="entry name" value="Polyadenylate-binding protein"/>
    <property type="match status" value="1"/>
</dbReference>
<proteinExistence type="inferred from homology"/>
<evidence type="ECO:0000256" key="8">
    <source>
        <dbReference type="ARBA" id="ARBA00022816"/>
    </source>
</evidence>
<dbReference type="CDD" id="cd12381">
    <property type="entry name" value="RRM4_I_PABPs"/>
    <property type="match status" value="1"/>
</dbReference>
<dbReference type="PROSITE" id="PS51309">
    <property type="entry name" value="PABC"/>
    <property type="match status" value="1"/>
</dbReference>
<dbReference type="EMBL" id="AWGH01000023">
    <property type="protein sequence ID" value="ODN89218.1"/>
    <property type="molecule type" value="Genomic_DNA"/>
</dbReference>
<reference evidence="17 18" key="1">
    <citation type="submission" date="2016-06" db="EMBL/GenBank/DDBJ databases">
        <title>Evolution of pathogenesis and genome organization in the Tremellales.</title>
        <authorList>
            <person name="Cuomo C."/>
            <person name="Litvintseva A."/>
            <person name="Heitman J."/>
            <person name="Chen Y."/>
            <person name="Sun S."/>
            <person name="Springer D."/>
            <person name="Dromer F."/>
            <person name="Young S."/>
            <person name="Zeng Q."/>
            <person name="Chapman S."/>
            <person name="Gujja S."/>
            <person name="Saif S."/>
            <person name="Birren B."/>
        </authorList>
    </citation>
    <scope>NUCLEOTIDE SEQUENCE [LARGE SCALE GENOMIC DNA]</scope>
    <source>
        <strain evidence="17 18">CBS 7118</strain>
    </source>
</reference>
<feature type="domain" description="RRM" evidence="15">
    <location>
        <begin position="43"/>
        <end position="121"/>
    </location>
</feature>
<dbReference type="NCBIfam" id="TIGR01628">
    <property type="entry name" value="PABP-1234"/>
    <property type="match status" value="1"/>
</dbReference>
<dbReference type="InterPro" id="IPR035979">
    <property type="entry name" value="RBD_domain_sf"/>
</dbReference>
<dbReference type="InterPro" id="IPR000504">
    <property type="entry name" value="RRM_dom"/>
</dbReference>
<dbReference type="PANTHER" id="PTHR24012">
    <property type="entry name" value="RNA BINDING PROTEIN"/>
    <property type="match status" value="1"/>
</dbReference>
<keyword evidence="9" id="KW-0810">Translation regulation</keyword>
<accession>A0A1E3IL25</accession>
<dbReference type="OrthoDB" id="19742at2759"/>
<keyword evidence="6" id="KW-0507">mRNA processing</keyword>
<dbReference type="GO" id="GO:0006397">
    <property type="term" value="P:mRNA processing"/>
    <property type="evidence" value="ECO:0007669"/>
    <property type="project" value="UniProtKB-KW"/>
</dbReference>
<feature type="compositionally biased region" description="Low complexity" evidence="14">
    <location>
        <begin position="9"/>
        <end position="35"/>
    </location>
</feature>
<dbReference type="GO" id="GO:0006417">
    <property type="term" value="P:regulation of translation"/>
    <property type="evidence" value="ECO:0007669"/>
    <property type="project" value="UniProtKB-KW"/>
</dbReference>
<dbReference type="Proteomes" id="UP000094819">
    <property type="component" value="Unassembled WGS sequence"/>
</dbReference>
<keyword evidence="10 12" id="KW-0694">RNA-binding</keyword>
<evidence type="ECO:0000256" key="14">
    <source>
        <dbReference type="SAM" id="MobiDB-lite"/>
    </source>
</evidence>
<feature type="compositionally biased region" description="Basic and acidic residues" evidence="14">
    <location>
        <begin position="657"/>
        <end position="672"/>
    </location>
</feature>
<evidence type="ECO:0000256" key="7">
    <source>
        <dbReference type="ARBA" id="ARBA00022737"/>
    </source>
</evidence>
<dbReference type="GO" id="GO:0005634">
    <property type="term" value="C:nucleus"/>
    <property type="evidence" value="ECO:0007669"/>
    <property type="project" value="UniProtKB-SubCell"/>
</dbReference>
<evidence type="ECO:0000313" key="17">
    <source>
        <dbReference type="EMBL" id="ODN89218.1"/>
    </source>
</evidence>
<evidence type="ECO:0000256" key="13">
    <source>
        <dbReference type="RuleBase" id="RU362004"/>
    </source>
</evidence>
<evidence type="ECO:0000259" key="16">
    <source>
        <dbReference type="PROSITE" id="PS51309"/>
    </source>
</evidence>
<dbReference type="InterPro" id="IPR045305">
    <property type="entry name" value="RRM2_I_PABPs"/>
</dbReference>
<comment type="function">
    <text evidence="13">Binds the poly(A) tail of mRNA.</text>
</comment>
<dbReference type="FunFam" id="1.10.1900.10:FF:000004">
    <property type="entry name" value="Polyadenylate-binding protein"/>
    <property type="match status" value="1"/>
</dbReference>
<dbReference type="SMART" id="SM00517">
    <property type="entry name" value="PolyA"/>
    <property type="match status" value="1"/>
</dbReference>
<evidence type="ECO:0000256" key="10">
    <source>
        <dbReference type="ARBA" id="ARBA00022884"/>
    </source>
</evidence>
<gene>
    <name evidence="17" type="ORF">L198_06541</name>
</gene>
<feature type="domain" description="RRM" evidence="15">
    <location>
        <begin position="327"/>
        <end position="404"/>
    </location>
</feature>
<dbReference type="InterPro" id="IPR002004">
    <property type="entry name" value="PABP_HYD_C"/>
</dbReference>
<evidence type="ECO:0000256" key="2">
    <source>
        <dbReference type="ARBA" id="ARBA00004496"/>
    </source>
</evidence>
<sequence length="672" mass="72018">MSAEAATSPALVAEKPAAPASATAQSTPAEGAPTPAPAAGVSASLYVGELDPSVTEAMLFEIFNMIGPVASIRVCRDAVTRRSLGYAYVNYLNAADGERALEHLNYSLIKGLACRIMWSQRDPALRKTGQGNIFIKNLDPSIDNKALHDTFAAFGDILSCKVGTDENGKSRGFAFVHYSTAEAAEAAIKAVNGMLLNDKKVYVGHHVGKKERLSKFEELKAQFTNVYLKNVDPELSEEAFEELVKPFGATVSVALSKDESGASKGFGFVNYESHEAAKSAVDALNEKDINGRKLYAGRAQSKAEREAELKRSHEEKRLENEAKSAGVNLYVKNLDDEWDDDRLRAEFESFGTITSSKVMKDDSGASRGFGFVCYSSPDEATKAVSEMNGKMIGTKPLYVALAQRKDVRRQALESQISQRSQQRMQYGGAGFPGGMQGGYMGQPMYGYPPMPGYQPMPGMPPVRGPMMGYPGAPQGMMQARPRFGPNGQPIPAPYGMPPQGPYPAGPGYPVRPGGGRAPGAPNGNGPRNGGPSPVGAPQGLPTGSIPRGGQMPARPHEQAAAPAAQPGRLDAQTLARAPLQEQKQMLGEALYPLIFETQPDLAGKITGMLLEMDNAELLHLVESQPALQEKVDEALRVLAEWGKNDEEKAAAEGTEEAAAKPEEAKKEEETKE</sequence>
<dbReference type="Gene3D" id="3.30.70.330">
    <property type="match status" value="4"/>
</dbReference>
<evidence type="ECO:0000256" key="5">
    <source>
        <dbReference type="ARBA" id="ARBA00022490"/>
    </source>
</evidence>
<evidence type="ECO:0000259" key="15">
    <source>
        <dbReference type="PROSITE" id="PS50102"/>
    </source>
</evidence>
<feature type="region of interest" description="Disordered" evidence="14">
    <location>
        <begin position="471"/>
        <end position="567"/>
    </location>
</feature>
<keyword evidence="18" id="KW-1185">Reference proteome</keyword>
<comment type="similarity">
    <text evidence="3 13">Belongs to the polyadenylate-binding protein type-1 family.</text>
</comment>
<dbReference type="CDD" id="cd12378">
    <property type="entry name" value="RRM1_I_PABPs"/>
    <property type="match status" value="1"/>
</dbReference>
<dbReference type="SUPFAM" id="SSF54928">
    <property type="entry name" value="RNA-binding domain, RBD"/>
    <property type="match status" value="2"/>
</dbReference>
<comment type="subcellular location">
    <subcellularLocation>
        <location evidence="2 13">Cytoplasm</location>
    </subcellularLocation>
    <subcellularLocation>
        <location evidence="1">Nucleus</location>
    </subcellularLocation>
</comment>
<evidence type="ECO:0000313" key="18">
    <source>
        <dbReference type="Proteomes" id="UP000094819"/>
    </source>
</evidence>
<dbReference type="FunFam" id="3.30.70.330:FF:000003">
    <property type="entry name" value="Polyadenylate-binding protein"/>
    <property type="match status" value="1"/>
</dbReference>
<dbReference type="Pfam" id="PF00658">
    <property type="entry name" value="MLLE"/>
    <property type="match status" value="1"/>
</dbReference>
<evidence type="ECO:0000256" key="1">
    <source>
        <dbReference type="ARBA" id="ARBA00004123"/>
    </source>
</evidence>
<dbReference type="SMART" id="SM00360">
    <property type="entry name" value="RRM"/>
    <property type="match status" value="4"/>
</dbReference>
<feature type="compositionally biased region" description="Low complexity" evidence="14">
    <location>
        <begin position="518"/>
        <end position="535"/>
    </location>
</feature>
<dbReference type="AlphaFoldDB" id="A0A1E3IL25"/>
<feature type="region of interest" description="Disordered" evidence="14">
    <location>
        <begin position="642"/>
        <end position="672"/>
    </location>
</feature>
<feature type="domain" description="RRM" evidence="15">
    <location>
        <begin position="224"/>
        <end position="301"/>
    </location>
</feature>
<keyword evidence="4" id="KW-0813">Transport</keyword>
<dbReference type="FunFam" id="3.30.70.330:FF:000520">
    <property type="entry name" value="Polyadenylate-binding protein"/>
    <property type="match status" value="1"/>
</dbReference>
<feature type="region of interest" description="Disordered" evidence="14">
    <location>
        <begin position="1"/>
        <end position="35"/>
    </location>
</feature>
<dbReference type="InterPro" id="IPR012677">
    <property type="entry name" value="Nucleotide-bd_a/b_plait_sf"/>
</dbReference>